<dbReference type="InterPro" id="IPR003033">
    <property type="entry name" value="SCP2_sterol-bd_dom"/>
</dbReference>
<dbReference type="PANTHER" id="PTHR10094:SF25">
    <property type="entry name" value="SCP2 STEROL-BINDING DOMAIN-CONTAINING PROTEIN 1"/>
    <property type="match status" value="1"/>
</dbReference>
<feature type="domain" description="SCP2" evidence="1">
    <location>
        <begin position="26"/>
        <end position="123"/>
    </location>
</feature>
<evidence type="ECO:0000259" key="1">
    <source>
        <dbReference type="Pfam" id="PF02036"/>
    </source>
</evidence>
<proteinExistence type="predicted"/>
<dbReference type="OMA" id="EQMKQHF"/>
<dbReference type="FunFam" id="3.30.1050.10:FF:000006">
    <property type="entry name" value="Non-specific lipid-transfer protein-like 1"/>
    <property type="match status" value="1"/>
</dbReference>
<name>A0A0U9HKQ9_KLENI</name>
<dbReference type="STRING" id="105231.A0A0U9HKQ9"/>
<evidence type="ECO:0000313" key="3">
    <source>
        <dbReference type="Proteomes" id="UP000054558"/>
    </source>
</evidence>
<dbReference type="Pfam" id="PF02036">
    <property type="entry name" value="SCP2"/>
    <property type="match status" value="1"/>
</dbReference>
<dbReference type="OrthoDB" id="3592703at2759"/>
<protein>
    <submittedName>
        <fullName evidence="2">Sterol carrier protein 2</fullName>
    </submittedName>
</protein>
<keyword evidence="3" id="KW-1185">Reference proteome</keyword>
<dbReference type="AlphaFoldDB" id="A0A0U9HKQ9"/>
<gene>
    <name evidence="2" type="ORF">KFL_000300190</name>
</gene>
<dbReference type="Gene3D" id="3.30.1050.10">
    <property type="entry name" value="SCP2 sterol-binding domain"/>
    <property type="match status" value="1"/>
</dbReference>
<evidence type="ECO:0000313" key="2">
    <source>
        <dbReference type="EMBL" id="GAQ79421.1"/>
    </source>
</evidence>
<accession>A0A0U9HKQ9</accession>
<dbReference type="GO" id="GO:0005829">
    <property type="term" value="C:cytosol"/>
    <property type="evidence" value="ECO:0000318"/>
    <property type="project" value="GO_Central"/>
</dbReference>
<dbReference type="PANTHER" id="PTHR10094">
    <property type="entry name" value="STEROL CARRIER PROTEIN 2 SCP-2 FAMILY PROTEIN"/>
    <property type="match status" value="1"/>
</dbReference>
<sequence length="133" mass="14447">MGAQGDGEKLASSSKLKSAALLDMMKEHIKGPEGKGLLEKIGLVYQMNIGEKKLGFQEESFVIDLKEGNVYKGAYKGGKPDATFSFADQDFVAVATGKLNPQMAFIRGKMRIKGSMKAAQKFTPDIFPKPSKL</sequence>
<reference evidence="2 3" key="1">
    <citation type="journal article" date="2014" name="Nat. Commun.">
        <title>Klebsormidium flaccidum genome reveals primary factors for plant terrestrial adaptation.</title>
        <authorList>
            <person name="Hori K."/>
            <person name="Maruyama F."/>
            <person name="Fujisawa T."/>
            <person name="Togashi T."/>
            <person name="Yamamoto N."/>
            <person name="Seo M."/>
            <person name="Sato S."/>
            <person name="Yamada T."/>
            <person name="Mori H."/>
            <person name="Tajima N."/>
            <person name="Moriyama T."/>
            <person name="Ikeuchi M."/>
            <person name="Watanabe M."/>
            <person name="Wada H."/>
            <person name="Kobayashi K."/>
            <person name="Saito M."/>
            <person name="Masuda T."/>
            <person name="Sasaki-Sekimoto Y."/>
            <person name="Mashiguchi K."/>
            <person name="Awai K."/>
            <person name="Shimojima M."/>
            <person name="Masuda S."/>
            <person name="Iwai M."/>
            <person name="Nobusawa T."/>
            <person name="Narise T."/>
            <person name="Kondo S."/>
            <person name="Saito H."/>
            <person name="Sato R."/>
            <person name="Murakawa M."/>
            <person name="Ihara Y."/>
            <person name="Oshima-Yamada Y."/>
            <person name="Ohtaka K."/>
            <person name="Satoh M."/>
            <person name="Sonobe K."/>
            <person name="Ishii M."/>
            <person name="Ohtani R."/>
            <person name="Kanamori-Sato M."/>
            <person name="Honoki R."/>
            <person name="Miyazaki D."/>
            <person name="Mochizuki H."/>
            <person name="Umetsu J."/>
            <person name="Higashi K."/>
            <person name="Shibata D."/>
            <person name="Kamiya Y."/>
            <person name="Sato N."/>
            <person name="Nakamura Y."/>
            <person name="Tabata S."/>
            <person name="Ida S."/>
            <person name="Kurokawa K."/>
            <person name="Ohta H."/>
        </authorList>
    </citation>
    <scope>NUCLEOTIDE SEQUENCE [LARGE SCALE GENOMIC DNA]</scope>
    <source>
        <strain evidence="2 3">NIES-2285</strain>
    </source>
</reference>
<dbReference type="EMBL" id="DF236979">
    <property type="protein sequence ID" value="GAQ79421.1"/>
    <property type="molecule type" value="Genomic_DNA"/>
</dbReference>
<organism evidence="2 3">
    <name type="scientific">Klebsormidium nitens</name>
    <name type="common">Green alga</name>
    <name type="synonym">Ulothrix nitens</name>
    <dbReference type="NCBI Taxonomy" id="105231"/>
    <lineage>
        <taxon>Eukaryota</taxon>
        <taxon>Viridiplantae</taxon>
        <taxon>Streptophyta</taxon>
        <taxon>Klebsormidiophyceae</taxon>
        <taxon>Klebsormidiales</taxon>
        <taxon>Klebsormidiaceae</taxon>
        <taxon>Klebsormidium</taxon>
    </lineage>
</organism>
<dbReference type="InterPro" id="IPR036527">
    <property type="entry name" value="SCP2_sterol-bd_dom_sf"/>
</dbReference>
<dbReference type="SUPFAM" id="SSF55718">
    <property type="entry name" value="SCP-like"/>
    <property type="match status" value="1"/>
</dbReference>
<dbReference type="Proteomes" id="UP000054558">
    <property type="component" value="Unassembled WGS sequence"/>
</dbReference>